<reference evidence="2 3" key="1">
    <citation type="submission" date="2024-04" db="EMBL/GenBank/DDBJ databases">
        <title>Phyllosticta paracitricarpa is synonymous to the EU quarantine fungus P. citricarpa based on phylogenomic analyses.</title>
        <authorList>
            <consortium name="Lawrence Berkeley National Laboratory"/>
            <person name="Van Ingen-Buijs V.A."/>
            <person name="Van Westerhoven A.C."/>
            <person name="Haridas S."/>
            <person name="Skiadas P."/>
            <person name="Martin F."/>
            <person name="Groenewald J.Z."/>
            <person name="Crous P.W."/>
            <person name="Seidl M.F."/>
        </authorList>
    </citation>
    <scope>NUCLEOTIDE SEQUENCE [LARGE SCALE GENOMIC DNA]</scope>
    <source>
        <strain evidence="2 3">CBS 123374</strain>
    </source>
</reference>
<protein>
    <submittedName>
        <fullName evidence="2">Uncharacterized protein</fullName>
    </submittedName>
</protein>
<accession>A0ABR1Y8I5</accession>
<proteinExistence type="predicted"/>
<dbReference type="EMBL" id="JBBWRZ010000015">
    <property type="protein sequence ID" value="KAK8222641.1"/>
    <property type="molecule type" value="Genomic_DNA"/>
</dbReference>
<evidence type="ECO:0000313" key="3">
    <source>
        <dbReference type="Proteomes" id="UP001492380"/>
    </source>
</evidence>
<dbReference type="Proteomes" id="UP001492380">
    <property type="component" value="Unassembled WGS sequence"/>
</dbReference>
<evidence type="ECO:0000313" key="2">
    <source>
        <dbReference type="EMBL" id="KAK8222641.1"/>
    </source>
</evidence>
<sequence length="247" mass="27178">MATPSTESVNIGLQDLPTELVSEVAHVSMIPRLEESAGTHTNKSTRQSHGPEDAMLYQILKTSSHMKELCLEILGDLMPSMKIPHGFKQLKVLFLRKLPHSYRGMQLDDPNTSHVSLHILVWTLQLPCLLDVKLENFGTMIDVEDVANKNNGTLRARYVSIKNPPPPGALTPSIGDHTSGTSVAPLGDTQYIEAGSERLSALEPANALERFEDMVRQYCNYLQSKRDAVSRASFNLVDNAAATTPSD</sequence>
<organism evidence="2 3">
    <name type="scientific">Phyllosticta capitalensis</name>
    <dbReference type="NCBI Taxonomy" id="121624"/>
    <lineage>
        <taxon>Eukaryota</taxon>
        <taxon>Fungi</taxon>
        <taxon>Dikarya</taxon>
        <taxon>Ascomycota</taxon>
        <taxon>Pezizomycotina</taxon>
        <taxon>Dothideomycetes</taxon>
        <taxon>Dothideomycetes incertae sedis</taxon>
        <taxon>Botryosphaeriales</taxon>
        <taxon>Phyllostictaceae</taxon>
        <taxon>Phyllosticta</taxon>
    </lineage>
</organism>
<evidence type="ECO:0000256" key="1">
    <source>
        <dbReference type="SAM" id="MobiDB-lite"/>
    </source>
</evidence>
<keyword evidence="3" id="KW-1185">Reference proteome</keyword>
<gene>
    <name evidence="2" type="ORF">HDK90DRAFT_515699</name>
</gene>
<comment type="caution">
    <text evidence="2">The sequence shown here is derived from an EMBL/GenBank/DDBJ whole genome shotgun (WGS) entry which is preliminary data.</text>
</comment>
<feature type="region of interest" description="Disordered" evidence="1">
    <location>
        <begin position="32"/>
        <end position="52"/>
    </location>
</feature>
<feature type="compositionally biased region" description="Polar residues" evidence="1">
    <location>
        <begin position="38"/>
        <end position="48"/>
    </location>
</feature>
<name>A0ABR1Y8I5_9PEZI</name>